<dbReference type="SUPFAM" id="SSF117143">
    <property type="entry name" value="Flagellar hook protein flgE"/>
    <property type="match status" value="1"/>
</dbReference>
<dbReference type="Pfam" id="PF22692">
    <property type="entry name" value="LlgE_F_G_D1"/>
    <property type="match status" value="1"/>
</dbReference>
<dbReference type="STRING" id="126156.SAMN05421670_0382"/>
<keyword evidence="2" id="KW-0975">Bacterial flagellum</keyword>
<sequence length="279" mass="30716">MLRTLITATNTMSQLQNQIDIIGNNLSNTGTHGYKAKDAKFQELLYQQYNNDKLDKVERDSPTGIRYGVGAALAQTQMNWKQGSLQSTDRNLDFAFQEPKQYFNVLMPDGENGQQTAYTRQGAFYVSPMENGQLMLVNGDGYPVANAGGQAITIPDGVTDFSINETGILTATYPDGTTQQRELAVSVLQKPNAMEQLSGTYIALPNNLEELGLNAEDIMTDLQGANREEIAIANGMLELSNVDTSKEMTDLMTAQRSYQFNARSITIADQMMGLINGIR</sequence>
<accession>A0A1I6BD57</accession>
<dbReference type="Proteomes" id="UP000198734">
    <property type="component" value="Unassembled WGS sequence"/>
</dbReference>
<dbReference type="Pfam" id="PF00460">
    <property type="entry name" value="Flg_bb_rod"/>
    <property type="match status" value="1"/>
</dbReference>
<evidence type="ECO:0000313" key="7">
    <source>
        <dbReference type="Proteomes" id="UP000198734"/>
    </source>
</evidence>
<dbReference type="AlphaFoldDB" id="A0A1I6BD57"/>
<dbReference type="GO" id="GO:0009425">
    <property type="term" value="C:bacterial-type flagellum basal body"/>
    <property type="evidence" value="ECO:0007669"/>
    <property type="project" value="UniProtKB-SubCell"/>
</dbReference>
<dbReference type="InterPro" id="IPR010930">
    <property type="entry name" value="Flg_bb/hook_C_dom"/>
</dbReference>
<evidence type="ECO:0000313" key="6">
    <source>
        <dbReference type="EMBL" id="SFQ78895.1"/>
    </source>
</evidence>
<evidence type="ECO:0000259" key="4">
    <source>
        <dbReference type="Pfam" id="PF06429"/>
    </source>
</evidence>
<evidence type="ECO:0000256" key="2">
    <source>
        <dbReference type="RuleBase" id="RU362116"/>
    </source>
</evidence>
<gene>
    <name evidence="6" type="ORF">SAMN05421670_0382</name>
</gene>
<dbReference type="PANTHER" id="PTHR30435">
    <property type="entry name" value="FLAGELLAR PROTEIN"/>
    <property type="match status" value="1"/>
</dbReference>
<dbReference type="InterPro" id="IPR037925">
    <property type="entry name" value="FlgE/F/G-like"/>
</dbReference>
<keyword evidence="6" id="KW-0966">Cell projection</keyword>
<keyword evidence="6" id="KW-0282">Flagellum</keyword>
<feature type="domain" description="Flagellar hook protein FlgE/F/G-like D1" evidence="5">
    <location>
        <begin position="102"/>
        <end position="171"/>
    </location>
</feature>
<reference evidence="7" key="1">
    <citation type="submission" date="2016-10" db="EMBL/GenBank/DDBJ databases">
        <authorList>
            <person name="Varghese N."/>
            <person name="Submissions S."/>
        </authorList>
    </citation>
    <scope>NUCLEOTIDE SEQUENCE [LARGE SCALE GENOMIC DNA]</scope>
    <source>
        <strain evidence="7">DSM 11706</strain>
    </source>
</reference>
<dbReference type="OrthoDB" id="9804559at2"/>
<dbReference type="EMBL" id="FOXU01000014">
    <property type="protein sequence ID" value="SFQ78895.1"/>
    <property type="molecule type" value="Genomic_DNA"/>
</dbReference>
<dbReference type="Pfam" id="PF06429">
    <property type="entry name" value="Flg_bbr_C"/>
    <property type="match status" value="1"/>
</dbReference>
<dbReference type="PANTHER" id="PTHR30435:SF19">
    <property type="entry name" value="FLAGELLAR BASAL-BODY ROD PROTEIN FLGG"/>
    <property type="match status" value="1"/>
</dbReference>
<evidence type="ECO:0000259" key="5">
    <source>
        <dbReference type="Pfam" id="PF22692"/>
    </source>
</evidence>
<protein>
    <submittedName>
        <fullName evidence="6">Flagellar basal-body rod protein FlgG</fullName>
    </submittedName>
</protein>
<dbReference type="InterPro" id="IPR053967">
    <property type="entry name" value="LlgE_F_G-like_D1"/>
</dbReference>
<evidence type="ECO:0000259" key="3">
    <source>
        <dbReference type="Pfam" id="PF00460"/>
    </source>
</evidence>
<dbReference type="RefSeq" id="WP_093538701.1">
    <property type="nucleotide sequence ID" value="NZ_FOXU01000014.1"/>
</dbReference>
<dbReference type="InterPro" id="IPR001444">
    <property type="entry name" value="Flag_bb_rod_N"/>
</dbReference>
<name>A0A1I6BD57_9BACI</name>
<feature type="domain" description="Flagellar basal body rod protein N-terminal" evidence="3">
    <location>
        <begin position="7"/>
        <end position="35"/>
    </location>
</feature>
<keyword evidence="6" id="KW-0969">Cilium</keyword>
<comment type="similarity">
    <text evidence="1 2">Belongs to the flagella basal body rod proteins family.</text>
</comment>
<feature type="domain" description="Flagellar basal-body/hook protein C-terminal" evidence="4">
    <location>
        <begin position="234"/>
        <end position="276"/>
    </location>
</feature>
<comment type="subcellular location">
    <subcellularLocation>
        <location evidence="2">Bacterial flagellum basal body</location>
    </subcellularLocation>
</comment>
<organism evidence="6 7">
    <name type="scientific">Psychrobacillus psychrotolerans</name>
    <dbReference type="NCBI Taxonomy" id="126156"/>
    <lineage>
        <taxon>Bacteria</taxon>
        <taxon>Bacillati</taxon>
        <taxon>Bacillota</taxon>
        <taxon>Bacilli</taxon>
        <taxon>Bacillales</taxon>
        <taxon>Bacillaceae</taxon>
        <taxon>Psychrobacillus</taxon>
    </lineage>
</organism>
<proteinExistence type="inferred from homology"/>
<keyword evidence="7" id="KW-1185">Reference proteome</keyword>
<dbReference type="InterPro" id="IPR020013">
    <property type="entry name" value="Flagellar_FlgE/F/G"/>
</dbReference>
<dbReference type="GO" id="GO:0071978">
    <property type="term" value="P:bacterial-type flagellum-dependent swarming motility"/>
    <property type="evidence" value="ECO:0007669"/>
    <property type="project" value="TreeGrafter"/>
</dbReference>
<dbReference type="NCBIfam" id="TIGR03506">
    <property type="entry name" value="FlgEFG_subfam"/>
    <property type="match status" value="1"/>
</dbReference>
<evidence type="ECO:0000256" key="1">
    <source>
        <dbReference type="ARBA" id="ARBA00009677"/>
    </source>
</evidence>